<evidence type="ECO:0000256" key="1">
    <source>
        <dbReference type="ARBA" id="ARBA00010638"/>
    </source>
</evidence>
<keyword evidence="7" id="KW-1185">Reference proteome</keyword>
<dbReference type="PANTHER" id="PTHR23407">
    <property type="entry name" value="ATPASE INHIBITOR/5-FORMYLTETRAHYDROFOLATE CYCLO-LIGASE"/>
    <property type="match status" value="1"/>
</dbReference>
<accession>A0A3E1NJH2</accession>
<dbReference type="Gene3D" id="3.40.50.10420">
    <property type="entry name" value="NagB/RpiA/CoA transferase-like"/>
    <property type="match status" value="1"/>
</dbReference>
<comment type="caution">
    <text evidence="6">The sequence shown here is derived from an EMBL/GenBank/DDBJ whole genome shotgun (WGS) entry which is preliminary data.</text>
</comment>
<dbReference type="GO" id="GO:0046872">
    <property type="term" value="F:metal ion binding"/>
    <property type="evidence" value="ECO:0007669"/>
    <property type="project" value="UniProtKB-KW"/>
</dbReference>
<dbReference type="RefSeq" id="WP_116847326.1">
    <property type="nucleotide sequence ID" value="NZ_QTJU01000003.1"/>
</dbReference>
<evidence type="ECO:0000313" key="7">
    <source>
        <dbReference type="Proteomes" id="UP000261284"/>
    </source>
</evidence>
<dbReference type="GO" id="GO:0005524">
    <property type="term" value="F:ATP binding"/>
    <property type="evidence" value="ECO:0007669"/>
    <property type="project" value="UniProtKB-KW"/>
</dbReference>
<dbReference type="GO" id="GO:0035999">
    <property type="term" value="P:tetrahydrofolate interconversion"/>
    <property type="evidence" value="ECO:0007669"/>
    <property type="project" value="TreeGrafter"/>
</dbReference>
<evidence type="ECO:0000256" key="3">
    <source>
        <dbReference type="ARBA" id="ARBA00022840"/>
    </source>
</evidence>
<dbReference type="EMBL" id="QTJU01000003">
    <property type="protein sequence ID" value="RFM28080.1"/>
    <property type="molecule type" value="Genomic_DNA"/>
</dbReference>
<dbReference type="SUPFAM" id="SSF100950">
    <property type="entry name" value="NagB/RpiA/CoA transferase-like"/>
    <property type="match status" value="1"/>
</dbReference>
<keyword evidence="5" id="KW-0460">Magnesium</keyword>
<comment type="cofactor">
    <cofactor evidence="5">
        <name>Mg(2+)</name>
        <dbReference type="ChEBI" id="CHEBI:18420"/>
    </cofactor>
</comment>
<reference evidence="6 7" key="1">
    <citation type="submission" date="2018-08" db="EMBL/GenBank/DDBJ databases">
        <title>Chitinophagaceae sp. K23C18032701, a novel bacterium isolated from forest soil.</title>
        <authorList>
            <person name="Wang C."/>
        </authorList>
    </citation>
    <scope>NUCLEOTIDE SEQUENCE [LARGE SCALE GENOMIC DNA]</scope>
    <source>
        <strain evidence="6 7">K23C18032701</strain>
    </source>
</reference>
<comment type="similarity">
    <text evidence="1 5">Belongs to the 5-formyltetrahydrofolate cyclo-ligase family.</text>
</comment>
<sequence length="188" mass="21813">MTKQALRALYRDKRNALAHDKLKLDDLLLIQFQQLSFENVDVLLTYWPMANQAEPNTHLFSGYLRHMIPNLQMAYPVSDFSAFSMHATLITPDTVYHTNRYGITEPKEGEPIANEQIDLVFVPMLICDEQGFRVGYGKGFYDRFLAGCREDVLKIGFSYFEPVKNIDDTQAFDVPLDYCITPYEIYEF</sequence>
<keyword evidence="5" id="KW-0479">Metal-binding</keyword>
<keyword evidence="2 4" id="KW-0547">Nucleotide-binding</keyword>
<dbReference type="PANTHER" id="PTHR23407:SF1">
    <property type="entry name" value="5-FORMYLTETRAHYDROFOLATE CYCLO-LIGASE"/>
    <property type="match status" value="1"/>
</dbReference>
<gene>
    <name evidence="6" type="ORF">DXN05_11135</name>
</gene>
<dbReference type="InterPro" id="IPR002698">
    <property type="entry name" value="FTHF_cligase"/>
</dbReference>
<proteinExistence type="inferred from homology"/>
<dbReference type="Pfam" id="PF01812">
    <property type="entry name" value="5-FTHF_cyc-lig"/>
    <property type="match status" value="1"/>
</dbReference>
<dbReference type="EC" id="6.3.3.2" evidence="5"/>
<dbReference type="AlphaFoldDB" id="A0A3E1NJH2"/>
<evidence type="ECO:0000313" key="6">
    <source>
        <dbReference type="EMBL" id="RFM28080.1"/>
    </source>
</evidence>
<dbReference type="GO" id="GO:0009396">
    <property type="term" value="P:folic acid-containing compound biosynthetic process"/>
    <property type="evidence" value="ECO:0007669"/>
    <property type="project" value="TreeGrafter"/>
</dbReference>
<evidence type="ECO:0000256" key="2">
    <source>
        <dbReference type="ARBA" id="ARBA00022741"/>
    </source>
</evidence>
<feature type="binding site" evidence="4">
    <location>
        <begin position="133"/>
        <end position="141"/>
    </location>
    <ligand>
        <name>ATP</name>
        <dbReference type="ChEBI" id="CHEBI:30616"/>
    </ligand>
</feature>
<keyword evidence="6" id="KW-0436">Ligase</keyword>
<dbReference type="OrthoDB" id="9801938at2"/>
<feature type="binding site" evidence="4">
    <location>
        <begin position="3"/>
        <end position="7"/>
    </location>
    <ligand>
        <name>ATP</name>
        <dbReference type="ChEBI" id="CHEBI:30616"/>
    </ligand>
</feature>
<keyword evidence="3 4" id="KW-0067">ATP-binding</keyword>
<dbReference type="GO" id="GO:0030272">
    <property type="term" value="F:5-formyltetrahydrofolate cyclo-ligase activity"/>
    <property type="evidence" value="ECO:0007669"/>
    <property type="project" value="UniProtKB-EC"/>
</dbReference>
<comment type="catalytic activity">
    <reaction evidence="5">
        <text>(6S)-5-formyl-5,6,7,8-tetrahydrofolate + ATP = (6R)-5,10-methenyltetrahydrofolate + ADP + phosphate</text>
        <dbReference type="Rhea" id="RHEA:10488"/>
        <dbReference type="ChEBI" id="CHEBI:30616"/>
        <dbReference type="ChEBI" id="CHEBI:43474"/>
        <dbReference type="ChEBI" id="CHEBI:57455"/>
        <dbReference type="ChEBI" id="CHEBI:57457"/>
        <dbReference type="ChEBI" id="CHEBI:456216"/>
        <dbReference type="EC" id="6.3.3.2"/>
    </reaction>
</comment>
<organism evidence="6 7">
    <name type="scientific">Deminuibacter soli</name>
    <dbReference type="NCBI Taxonomy" id="2291815"/>
    <lineage>
        <taxon>Bacteria</taxon>
        <taxon>Pseudomonadati</taxon>
        <taxon>Bacteroidota</taxon>
        <taxon>Chitinophagia</taxon>
        <taxon>Chitinophagales</taxon>
        <taxon>Chitinophagaceae</taxon>
        <taxon>Deminuibacter</taxon>
    </lineage>
</organism>
<name>A0A3E1NJH2_9BACT</name>
<feature type="binding site" evidence="4">
    <location>
        <position position="54"/>
    </location>
    <ligand>
        <name>substrate</name>
    </ligand>
</feature>
<dbReference type="NCBIfam" id="TIGR02727">
    <property type="entry name" value="MTHFS_bact"/>
    <property type="match status" value="1"/>
</dbReference>
<evidence type="ECO:0000256" key="4">
    <source>
        <dbReference type="PIRSR" id="PIRSR006806-1"/>
    </source>
</evidence>
<protein>
    <recommendedName>
        <fullName evidence="5">5-formyltetrahydrofolate cyclo-ligase</fullName>
        <ecNumber evidence="5">6.3.3.2</ecNumber>
    </recommendedName>
</protein>
<evidence type="ECO:0000256" key="5">
    <source>
        <dbReference type="RuleBase" id="RU361279"/>
    </source>
</evidence>
<dbReference type="InterPro" id="IPR037171">
    <property type="entry name" value="NagB/RpiA_transferase-like"/>
</dbReference>
<dbReference type="InterPro" id="IPR024185">
    <property type="entry name" value="FTHF_cligase-like_sf"/>
</dbReference>
<dbReference type="Proteomes" id="UP000261284">
    <property type="component" value="Unassembled WGS sequence"/>
</dbReference>
<dbReference type="PIRSF" id="PIRSF006806">
    <property type="entry name" value="FTHF_cligase"/>
    <property type="match status" value="1"/>
</dbReference>